<protein>
    <submittedName>
        <fullName evidence="1">Unannotated protein</fullName>
    </submittedName>
</protein>
<dbReference type="EMBL" id="CAEZTS010000028">
    <property type="protein sequence ID" value="CAB4572304.1"/>
    <property type="molecule type" value="Genomic_DNA"/>
</dbReference>
<sequence length="36" mass="3818">MADRGRPAISWNDGQMASGLTVALNPWSTPMGRTAT</sequence>
<proteinExistence type="predicted"/>
<gene>
    <name evidence="1" type="ORF">UFOPK1722_00467</name>
</gene>
<reference evidence="1" key="1">
    <citation type="submission" date="2020-05" db="EMBL/GenBank/DDBJ databases">
        <authorList>
            <person name="Chiriac C."/>
            <person name="Salcher M."/>
            <person name="Ghai R."/>
            <person name="Kavagutti S V."/>
        </authorList>
    </citation>
    <scope>NUCLEOTIDE SEQUENCE</scope>
</reference>
<accession>A0A6J6EAG7</accession>
<organism evidence="1">
    <name type="scientific">freshwater metagenome</name>
    <dbReference type="NCBI Taxonomy" id="449393"/>
    <lineage>
        <taxon>unclassified sequences</taxon>
        <taxon>metagenomes</taxon>
        <taxon>ecological metagenomes</taxon>
    </lineage>
</organism>
<evidence type="ECO:0000313" key="1">
    <source>
        <dbReference type="EMBL" id="CAB4572304.1"/>
    </source>
</evidence>
<dbReference type="AlphaFoldDB" id="A0A6J6EAG7"/>
<name>A0A6J6EAG7_9ZZZZ</name>